<dbReference type="InterPro" id="IPR051698">
    <property type="entry name" value="Transposase_11-like"/>
</dbReference>
<dbReference type="PANTHER" id="PTHR30298">
    <property type="entry name" value="H REPEAT-ASSOCIATED PREDICTED TRANSPOSASE"/>
    <property type="match status" value="1"/>
</dbReference>
<dbReference type="InterPro" id="IPR002559">
    <property type="entry name" value="Transposase_11"/>
</dbReference>
<evidence type="ECO:0000313" key="4">
    <source>
        <dbReference type="Proteomes" id="UP000008842"/>
    </source>
</evidence>
<dbReference type="Proteomes" id="UP000008842">
    <property type="component" value="Chromosome"/>
</dbReference>
<name>B2RJC8_PORG3</name>
<dbReference type="NCBIfam" id="NF033564">
    <property type="entry name" value="transpos_ISAs1"/>
    <property type="match status" value="1"/>
</dbReference>
<accession>B2RJC8</accession>
<dbReference type="Pfam" id="PF01609">
    <property type="entry name" value="DDE_Tnp_1"/>
    <property type="match status" value="1"/>
</dbReference>
<dbReference type="EMBL" id="AP009380">
    <property type="protein sequence ID" value="BAG34431.1"/>
    <property type="molecule type" value="Genomic_DNA"/>
</dbReference>
<dbReference type="GO" id="GO:0003677">
    <property type="term" value="F:DNA binding"/>
    <property type="evidence" value="ECO:0007669"/>
    <property type="project" value="InterPro"/>
</dbReference>
<organism evidence="2 4">
    <name type="scientific">Porphyromonas gingivalis (strain ATCC 33277 / DSM 20709 / CIP 103683 / JCM 12257 / NCTC 11834 / 2561)</name>
    <dbReference type="NCBI Taxonomy" id="431947"/>
    <lineage>
        <taxon>Bacteria</taxon>
        <taxon>Pseudomonadati</taxon>
        <taxon>Bacteroidota</taxon>
        <taxon>Bacteroidia</taxon>
        <taxon>Bacteroidales</taxon>
        <taxon>Porphyromonadaceae</taxon>
        <taxon>Porphyromonas</taxon>
    </lineage>
</organism>
<dbReference type="eggNOG" id="COG5433">
    <property type="taxonomic scope" value="Bacteria"/>
</dbReference>
<dbReference type="GO" id="GO:0006313">
    <property type="term" value="P:DNA transposition"/>
    <property type="evidence" value="ECO:0007669"/>
    <property type="project" value="InterPro"/>
</dbReference>
<dbReference type="EMBL" id="AP009380">
    <property type="protein sequence ID" value="BAG33473.1"/>
    <property type="molecule type" value="Genomic_DNA"/>
</dbReference>
<dbReference type="HOGENOM" id="CLU_046404_2_0_10"/>
<evidence type="ECO:0000259" key="1">
    <source>
        <dbReference type="Pfam" id="PF01609"/>
    </source>
</evidence>
<dbReference type="InterPro" id="IPR047647">
    <property type="entry name" value="ISAs1_transpos"/>
</dbReference>
<proteinExistence type="predicted"/>
<dbReference type="PANTHER" id="PTHR30298:SF0">
    <property type="entry name" value="PROTEIN YBFL-RELATED"/>
    <property type="match status" value="1"/>
</dbReference>
<dbReference type="KEGG" id="pgn:PGN_0954"/>
<dbReference type="KEGG" id="pgn:PGN_1912"/>
<dbReference type="GO" id="GO:0004803">
    <property type="term" value="F:transposase activity"/>
    <property type="evidence" value="ECO:0007669"/>
    <property type="project" value="InterPro"/>
</dbReference>
<feature type="domain" description="Transposase IS4-like" evidence="1">
    <location>
        <begin position="58"/>
        <end position="152"/>
    </location>
</feature>
<sequence>MHELCLERGASLRPPVELPNGCPSVDTFERVLQRIEPQSLYACLQVYGKELISDLEGKHIAIDGKRLKGSKKKTGSTHILSAWVDEVGLSLAQESVAEKRNELQAIPEVLDSLDLSGAVISIDAMGTQTNIAEQIIQSEADYILSLKGNQKHLYEDVRDCFTGQYQVSSL</sequence>
<protein>
    <submittedName>
        <fullName evidence="2">Partial transposase in ISPg6</fullName>
    </submittedName>
</protein>
<evidence type="ECO:0000313" key="3">
    <source>
        <dbReference type="EMBL" id="BAG34431.1"/>
    </source>
</evidence>
<reference evidence="2 4" key="1">
    <citation type="journal article" date="2008" name="DNA Res.">
        <title>Determination of the genome sequence of Porphyromonas gingivalis strain ATCC 33277 and genomic comparison with strain W83 revealed extensive genome rearrangements in P. gingivalis.</title>
        <authorList>
            <person name="Naito M."/>
            <person name="Hirakawa H."/>
            <person name="Yamashita A."/>
            <person name="Ohara N."/>
            <person name="Shoji M."/>
            <person name="Yukitake H."/>
            <person name="Nakayama K."/>
            <person name="Toh H."/>
            <person name="Yoshimura F."/>
            <person name="Kuhara S."/>
            <person name="Hattori M."/>
            <person name="Hayashi T."/>
            <person name="Nakayama K."/>
        </authorList>
    </citation>
    <scope>NUCLEOTIDE SEQUENCE [LARGE SCALE GENOMIC DNA]</scope>
    <source>
        <strain evidence="2">ATCC 33277</strain>
        <strain evidence="4">ATCC 33277 / DSM 20709 / CIP 103683 / JCM 12257 / NCTC 11834 / 2561</strain>
    </source>
</reference>
<dbReference type="AlphaFoldDB" id="B2RJC8"/>
<gene>
    <name evidence="2" type="ordered locus">PGN_0954</name>
    <name evidence="3" type="ordered locus">PGN_1912</name>
</gene>
<evidence type="ECO:0000313" key="2">
    <source>
        <dbReference type="EMBL" id="BAG33473.1"/>
    </source>
</evidence>